<name>A0ACB8VXS3_9TELE</name>
<evidence type="ECO:0000313" key="2">
    <source>
        <dbReference type="Proteomes" id="UP000831701"/>
    </source>
</evidence>
<keyword evidence="2" id="KW-1185">Reference proteome</keyword>
<accession>A0ACB8VXS3</accession>
<reference evidence="1" key="1">
    <citation type="submission" date="2022-04" db="EMBL/GenBank/DDBJ databases">
        <title>Jade perch genome.</title>
        <authorList>
            <person name="Chao B."/>
        </authorList>
    </citation>
    <scope>NUCLEOTIDE SEQUENCE</scope>
    <source>
        <strain evidence="1">CB-2022</strain>
    </source>
</reference>
<dbReference type="EMBL" id="CM041547">
    <property type="protein sequence ID" value="KAI3360299.1"/>
    <property type="molecule type" value="Genomic_DNA"/>
</dbReference>
<evidence type="ECO:0000313" key="1">
    <source>
        <dbReference type="EMBL" id="KAI3360299.1"/>
    </source>
</evidence>
<proteinExistence type="predicted"/>
<gene>
    <name evidence="1" type="ORF">L3Q82_014618</name>
</gene>
<comment type="caution">
    <text evidence="1">The sequence shown here is derived from an EMBL/GenBank/DDBJ whole genome shotgun (WGS) entry which is preliminary data.</text>
</comment>
<feature type="non-terminal residue" evidence="1">
    <location>
        <position position="1"/>
    </location>
</feature>
<dbReference type="Proteomes" id="UP000831701">
    <property type="component" value="Chromosome 17"/>
</dbReference>
<protein>
    <submittedName>
        <fullName evidence="1">Uncharacterized protein</fullName>
    </submittedName>
</protein>
<sequence>LYIIKSANTVCFLPVCVFQRLLHIGGLTLRHSRSIQHSPVWRSPLIPIVVEQTGRGERAYDIYSRLLRERIICVMGPIDDSVASLVIAQLLFLQSESNNKPIHMYINSPGGVVTAGLAIYDTMQYILNPISTWCVGQAASMGSLLLAAGTSGMRHSLPNARIMVHQPSGGARGQATDIAIQAEEILKLKRQINNIYAKHTNQPLETIVIQEDLISDFSCCSESVMERDRYMSPMEAQDFGLIDRVLVHPPQAGQDEPELVQKEPAAAASSPSPQPESPSPEQAPPGTHTPSSYKPEP</sequence>
<organism evidence="1 2">
    <name type="scientific">Scortum barcoo</name>
    <name type="common">barcoo grunter</name>
    <dbReference type="NCBI Taxonomy" id="214431"/>
    <lineage>
        <taxon>Eukaryota</taxon>
        <taxon>Metazoa</taxon>
        <taxon>Chordata</taxon>
        <taxon>Craniata</taxon>
        <taxon>Vertebrata</taxon>
        <taxon>Euteleostomi</taxon>
        <taxon>Actinopterygii</taxon>
        <taxon>Neopterygii</taxon>
        <taxon>Teleostei</taxon>
        <taxon>Neoteleostei</taxon>
        <taxon>Acanthomorphata</taxon>
        <taxon>Eupercaria</taxon>
        <taxon>Centrarchiformes</taxon>
        <taxon>Terapontoidei</taxon>
        <taxon>Terapontidae</taxon>
        <taxon>Scortum</taxon>
    </lineage>
</organism>